<evidence type="ECO:0000256" key="7">
    <source>
        <dbReference type="SAM" id="MobiDB-lite"/>
    </source>
</evidence>
<feature type="region of interest" description="Disordered" evidence="7">
    <location>
        <begin position="25"/>
        <end position="103"/>
    </location>
</feature>
<dbReference type="Proteomes" id="UP001105220">
    <property type="component" value="Unplaced"/>
</dbReference>
<organism evidence="9 10">
    <name type="scientific">Anopheles coluzzii</name>
    <name type="common">African malaria mosquito</name>
    <dbReference type="NCBI Taxonomy" id="1518534"/>
    <lineage>
        <taxon>Eukaryota</taxon>
        <taxon>Metazoa</taxon>
        <taxon>Ecdysozoa</taxon>
        <taxon>Arthropoda</taxon>
        <taxon>Hexapoda</taxon>
        <taxon>Insecta</taxon>
        <taxon>Pterygota</taxon>
        <taxon>Neoptera</taxon>
        <taxon>Endopterygota</taxon>
        <taxon>Diptera</taxon>
        <taxon>Nematocera</taxon>
        <taxon>Culicoidea</taxon>
        <taxon>Culicidae</taxon>
        <taxon>Anophelinae</taxon>
        <taxon>Anopheles</taxon>
    </lineage>
</organism>
<dbReference type="EnsemblMetazoa" id="ACON008004-RA">
    <property type="protein sequence ID" value="ACON008004-PA"/>
    <property type="gene ID" value="ACON008004"/>
</dbReference>
<evidence type="ECO:0000256" key="2">
    <source>
        <dbReference type="ARBA" id="ARBA00022525"/>
    </source>
</evidence>
<dbReference type="Pfam" id="PF10731">
    <property type="entry name" value="Anophelin"/>
    <property type="match status" value="1"/>
</dbReference>
<keyword evidence="10" id="KW-1185">Reference proteome</keyword>
<dbReference type="VEuPathDB" id="VectorBase:ACON2_032033"/>
<evidence type="ECO:0000256" key="1">
    <source>
        <dbReference type="ARBA" id="ARBA00004613"/>
    </source>
</evidence>
<keyword evidence="3 8" id="KW-0732">Signal</keyword>
<comment type="similarity">
    <text evidence="4">Belongs to the anophelin family.</text>
</comment>
<feature type="chain" id="PRO_5026072552" description="Salivary thrombin inhibitor anophelin" evidence="8">
    <location>
        <begin position="22"/>
        <end position="103"/>
    </location>
</feature>
<evidence type="ECO:0000313" key="9">
    <source>
        <dbReference type="EnsemblMetazoa" id="ACON008004-PA"/>
    </source>
</evidence>
<sequence>MVSKLFVLAFLCLALVVVVQSAPQYARGDVPTYDEEDFDEESLKPHSSSSSDDGEEEFDPSLLEEHADAPTARDPGRNPEFLRNSNTDEQASAPAASSSESDE</sequence>
<feature type="signal peptide" evidence="8">
    <location>
        <begin position="1"/>
        <end position="21"/>
    </location>
</feature>
<dbReference type="VEuPathDB" id="VectorBase:ACON008004"/>
<evidence type="ECO:0000256" key="6">
    <source>
        <dbReference type="ARBA" id="ARBA00047195"/>
    </source>
</evidence>
<evidence type="ECO:0000256" key="5">
    <source>
        <dbReference type="ARBA" id="ARBA00046463"/>
    </source>
</evidence>
<accession>A0A6E8VVJ0</accession>
<name>A0A6E8VVJ0_ANOCL</name>
<dbReference type="VEuPathDB" id="VectorBase:ACMO_010171"/>
<comment type="subcellular location">
    <subcellularLocation>
        <location evidence="1">Secreted</location>
    </subcellularLocation>
</comment>
<reference key="1">
    <citation type="journal article" date="2019" name="Genes (Basel)">
        <title>A High-Quality De novo Genome Assembly from a Single Mosquito Using PacBio Sequencing.</title>
        <authorList>
            <person name="Kingan S.B."/>
            <person name="Heaton H."/>
            <person name="Cudini J."/>
            <person name="Lambert C.C."/>
            <person name="Baybayan P."/>
            <person name="Galvin B.D."/>
            <person name="Durbin R."/>
            <person name="Korlach J."/>
            <person name="Lawniczak M.K.N."/>
        </authorList>
    </citation>
    <scope>NUCLEOTIDE SEQUENCE [LARGE SCALE GENOMIC DNA]</scope>
    <source>
        <strain>Mali-NIH</strain>
    </source>
</reference>
<evidence type="ECO:0000256" key="4">
    <source>
        <dbReference type="ARBA" id="ARBA00046334"/>
    </source>
</evidence>
<proteinExistence type="inferred from homology"/>
<protein>
    <recommendedName>
        <fullName evidence="6">Salivary thrombin inhibitor anophelin</fullName>
    </recommendedName>
</protein>
<dbReference type="AlphaFoldDB" id="A0A6E8VVJ0"/>
<evidence type="ECO:0000256" key="3">
    <source>
        <dbReference type="ARBA" id="ARBA00022729"/>
    </source>
</evidence>
<dbReference type="GO" id="GO:0005576">
    <property type="term" value="C:extracellular region"/>
    <property type="evidence" value="ECO:0007669"/>
    <property type="project" value="UniProtKB-SubCell"/>
</dbReference>
<evidence type="ECO:0000256" key="8">
    <source>
        <dbReference type="SAM" id="SignalP"/>
    </source>
</evidence>
<feature type="compositionally biased region" description="Low complexity" evidence="7">
    <location>
        <begin position="91"/>
        <end position="103"/>
    </location>
</feature>
<comment type="subunit">
    <text evidence="5">Interacts with human F2 (thrombin); the interaction results in thrombin inhibition.</text>
</comment>
<reference evidence="9" key="2">
    <citation type="submission" date="2020-05" db="UniProtKB">
        <authorList>
            <consortium name="EnsemblMetazoa"/>
        </authorList>
    </citation>
    <scope>IDENTIFICATION</scope>
    <source>
        <strain evidence="9">Ngousso</strain>
    </source>
</reference>
<keyword evidence="2" id="KW-0964">Secreted</keyword>
<evidence type="ECO:0000313" key="10">
    <source>
        <dbReference type="Proteomes" id="UP001105220"/>
    </source>
</evidence>
<dbReference type="InterPro" id="IPR018932">
    <property type="entry name" value="Thrombin_inhibitor_anophelin"/>
</dbReference>